<dbReference type="RefSeq" id="XP_060332113.1">
    <property type="nucleotide sequence ID" value="XM_060477222.1"/>
</dbReference>
<evidence type="ECO:0000256" key="1">
    <source>
        <dbReference type="SAM" id="Phobius"/>
    </source>
</evidence>
<keyword evidence="3" id="KW-1185">Reference proteome</keyword>
<sequence length="117" mass="13024">MPFLLSRREQFSDDDETIILVVVIFAIVVVVICIFVACIYLYRRARSPPPPACTVDPTVMHLKFMDKTTEREPNSISAAIPDGMCGYWVPALAFVPDVENGLQTGTLSEEGRYEIVG</sequence>
<dbReference type="AlphaFoldDB" id="A0AA39KFD2"/>
<keyword evidence="1" id="KW-0472">Membrane</keyword>
<evidence type="ECO:0000313" key="3">
    <source>
        <dbReference type="Proteomes" id="UP001175211"/>
    </source>
</evidence>
<dbReference type="Proteomes" id="UP001175211">
    <property type="component" value="Unassembled WGS sequence"/>
</dbReference>
<name>A0AA39KFD2_ARMTA</name>
<accession>A0AA39KFD2</accession>
<dbReference type="GeneID" id="85360770"/>
<keyword evidence="1" id="KW-0812">Transmembrane</keyword>
<dbReference type="EMBL" id="JAUEPS010000013">
    <property type="protein sequence ID" value="KAK0459987.1"/>
    <property type="molecule type" value="Genomic_DNA"/>
</dbReference>
<gene>
    <name evidence="2" type="ORF">EV420DRAFT_1641332</name>
</gene>
<keyword evidence="1" id="KW-1133">Transmembrane helix</keyword>
<reference evidence="2" key="1">
    <citation type="submission" date="2023-06" db="EMBL/GenBank/DDBJ databases">
        <authorList>
            <consortium name="Lawrence Berkeley National Laboratory"/>
            <person name="Ahrendt S."/>
            <person name="Sahu N."/>
            <person name="Indic B."/>
            <person name="Wong-Bajracharya J."/>
            <person name="Merenyi Z."/>
            <person name="Ke H.-M."/>
            <person name="Monk M."/>
            <person name="Kocsube S."/>
            <person name="Drula E."/>
            <person name="Lipzen A."/>
            <person name="Balint B."/>
            <person name="Henrissat B."/>
            <person name="Andreopoulos B."/>
            <person name="Martin F.M."/>
            <person name="Harder C.B."/>
            <person name="Rigling D."/>
            <person name="Ford K.L."/>
            <person name="Foster G.D."/>
            <person name="Pangilinan J."/>
            <person name="Papanicolaou A."/>
            <person name="Barry K."/>
            <person name="LaButti K."/>
            <person name="Viragh M."/>
            <person name="Koriabine M."/>
            <person name="Yan M."/>
            <person name="Riley R."/>
            <person name="Champramary S."/>
            <person name="Plett K.L."/>
            <person name="Tsai I.J."/>
            <person name="Slot J."/>
            <person name="Sipos G."/>
            <person name="Plett J."/>
            <person name="Nagy L.G."/>
            <person name="Grigoriev I.V."/>
        </authorList>
    </citation>
    <scope>NUCLEOTIDE SEQUENCE</scope>
    <source>
        <strain evidence="2">CCBAS 213</strain>
    </source>
</reference>
<protein>
    <submittedName>
        <fullName evidence="2">Uncharacterized protein</fullName>
    </submittedName>
</protein>
<feature type="transmembrane region" description="Helical" evidence="1">
    <location>
        <begin position="18"/>
        <end position="42"/>
    </location>
</feature>
<comment type="caution">
    <text evidence="2">The sequence shown here is derived from an EMBL/GenBank/DDBJ whole genome shotgun (WGS) entry which is preliminary data.</text>
</comment>
<evidence type="ECO:0000313" key="2">
    <source>
        <dbReference type="EMBL" id="KAK0459987.1"/>
    </source>
</evidence>
<organism evidence="2 3">
    <name type="scientific">Armillaria tabescens</name>
    <name type="common">Ringless honey mushroom</name>
    <name type="synonym">Agaricus tabescens</name>
    <dbReference type="NCBI Taxonomy" id="1929756"/>
    <lineage>
        <taxon>Eukaryota</taxon>
        <taxon>Fungi</taxon>
        <taxon>Dikarya</taxon>
        <taxon>Basidiomycota</taxon>
        <taxon>Agaricomycotina</taxon>
        <taxon>Agaricomycetes</taxon>
        <taxon>Agaricomycetidae</taxon>
        <taxon>Agaricales</taxon>
        <taxon>Marasmiineae</taxon>
        <taxon>Physalacriaceae</taxon>
        <taxon>Desarmillaria</taxon>
    </lineage>
</organism>
<proteinExistence type="predicted"/>